<name>A0AAV2N727_9HYME</name>
<evidence type="ECO:0000313" key="1">
    <source>
        <dbReference type="EMBL" id="CAL1675115.1"/>
    </source>
</evidence>
<protein>
    <submittedName>
        <fullName evidence="1">Uncharacterized protein</fullName>
    </submittedName>
</protein>
<dbReference type="EMBL" id="OZ034833">
    <property type="protein sequence ID" value="CAL1675115.1"/>
    <property type="molecule type" value="Genomic_DNA"/>
</dbReference>
<sequence length="112" mass="12825">MLMTSDSRCDSTGDYVNGRKYAPRSLSVIALHLSVTPATTTRCPREMSSSKNAPTYLPGRQNVNGLEIVARCFLRKDQNKTSERRILREITEKKNRDHSIRYQLRVIRISVV</sequence>
<dbReference type="AlphaFoldDB" id="A0AAV2N727"/>
<reference evidence="1" key="1">
    <citation type="submission" date="2024-04" db="EMBL/GenBank/DDBJ databases">
        <authorList>
            <consortium name="Molecular Ecology Group"/>
        </authorList>
    </citation>
    <scope>NUCLEOTIDE SEQUENCE</scope>
</reference>
<accession>A0AAV2N727</accession>
<dbReference type="Proteomes" id="UP001497644">
    <property type="component" value="Chromosome 10"/>
</dbReference>
<organism evidence="1 2">
    <name type="scientific">Lasius platythorax</name>
    <dbReference type="NCBI Taxonomy" id="488582"/>
    <lineage>
        <taxon>Eukaryota</taxon>
        <taxon>Metazoa</taxon>
        <taxon>Ecdysozoa</taxon>
        <taxon>Arthropoda</taxon>
        <taxon>Hexapoda</taxon>
        <taxon>Insecta</taxon>
        <taxon>Pterygota</taxon>
        <taxon>Neoptera</taxon>
        <taxon>Endopterygota</taxon>
        <taxon>Hymenoptera</taxon>
        <taxon>Apocrita</taxon>
        <taxon>Aculeata</taxon>
        <taxon>Formicoidea</taxon>
        <taxon>Formicidae</taxon>
        <taxon>Formicinae</taxon>
        <taxon>Lasius</taxon>
        <taxon>Lasius</taxon>
    </lineage>
</organism>
<proteinExistence type="predicted"/>
<keyword evidence="2" id="KW-1185">Reference proteome</keyword>
<gene>
    <name evidence="1" type="ORF">LPLAT_LOCUS1606</name>
</gene>
<evidence type="ECO:0000313" key="2">
    <source>
        <dbReference type="Proteomes" id="UP001497644"/>
    </source>
</evidence>